<evidence type="ECO:0000313" key="1">
    <source>
        <dbReference type="EMBL" id="MCI82160.1"/>
    </source>
</evidence>
<dbReference type="Proteomes" id="UP000265520">
    <property type="component" value="Unassembled WGS sequence"/>
</dbReference>
<dbReference type="EMBL" id="LXQA011036592">
    <property type="protein sequence ID" value="MCI82160.1"/>
    <property type="molecule type" value="Genomic_DNA"/>
</dbReference>
<reference evidence="1 2" key="1">
    <citation type="journal article" date="2018" name="Front. Plant Sci.">
        <title>Red Clover (Trifolium pratense) and Zigzag Clover (T. medium) - A Picture of Genomic Similarities and Differences.</title>
        <authorList>
            <person name="Dluhosova J."/>
            <person name="Istvanek J."/>
            <person name="Nedelnik J."/>
            <person name="Repkova J."/>
        </authorList>
    </citation>
    <scope>NUCLEOTIDE SEQUENCE [LARGE SCALE GENOMIC DNA]</scope>
    <source>
        <strain evidence="2">cv. 10/8</strain>
        <tissue evidence="1">Leaf</tissue>
    </source>
</reference>
<organism evidence="1 2">
    <name type="scientific">Trifolium medium</name>
    <dbReference type="NCBI Taxonomy" id="97028"/>
    <lineage>
        <taxon>Eukaryota</taxon>
        <taxon>Viridiplantae</taxon>
        <taxon>Streptophyta</taxon>
        <taxon>Embryophyta</taxon>
        <taxon>Tracheophyta</taxon>
        <taxon>Spermatophyta</taxon>
        <taxon>Magnoliopsida</taxon>
        <taxon>eudicotyledons</taxon>
        <taxon>Gunneridae</taxon>
        <taxon>Pentapetalae</taxon>
        <taxon>rosids</taxon>
        <taxon>fabids</taxon>
        <taxon>Fabales</taxon>
        <taxon>Fabaceae</taxon>
        <taxon>Papilionoideae</taxon>
        <taxon>50 kb inversion clade</taxon>
        <taxon>NPAAA clade</taxon>
        <taxon>Hologalegina</taxon>
        <taxon>IRL clade</taxon>
        <taxon>Trifolieae</taxon>
        <taxon>Trifolium</taxon>
    </lineage>
</organism>
<proteinExistence type="predicted"/>
<protein>
    <submittedName>
        <fullName evidence="1">Uncharacterized protein</fullName>
    </submittedName>
</protein>
<accession>A0A392V6S6</accession>
<feature type="non-terminal residue" evidence="1">
    <location>
        <position position="27"/>
    </location>
</feature>
<comment type="caution">
    <text evidence="1">The sequence shown here is derived from an EMBL/GenBank/DDBJ whole genome shotgun (WGS) entry which is preliminary data.</text>
</comment>
<keyword evidence="2" id="KW-1185">Reference proteome</keyword>
<evidence type="ECO:0000313" key="2">
    <source>
        <dbReference type="Proteomes" id="UP000265520"/>
    </source>
</evidence>
<name>A0A392V6S6_9FABA</name>
<sequence>MGMEEAYSPKREMRTGMWNILNGGTRS</sequence>
<dbReference type="AlphaFoldDB" id="A0A392V6S6"/>